<organism evidence="1 2">
    <name type="scientific">Gossypium aridum</name>
    <name type="common">American cotton</name>
    <name type="synonym">Erioxylum aridum</name>
    <dbReference type="NCBI Taxonomy" id="34290"/>
    <lineage>
        <taxon>Eukaryota</taxon>
        <taxon>Viridiplantae</taxon>
        <taxon>Streptophyta</taxon>
        <taxon>Embryophyta</taxon>
        <taxon>Tracheophyta</taxon>
        <taxon>Spermatophyta</taxon>
        <taxon>Magnoliopsida</taxon>
        <taxon>eudicotyledons</taxon>
        <taxon>Gunneridae</taxon>
        <taxon>Pentapetalae</taxon>
        <taxon>rosids</taxon>
        <taxon>malvids</taxon>
        <taxon>Malvales</taxon>
        <taxon>Malvaceae</taxon>
        <taxon>Malvoideae</taxon>
        <taxon>Gossypium</taxon>
    </lineage>
</organism>
<feature type="non-terminal residue" evidence="1">
    <location>
        <position position="1"/>
    </location>
</feature>
<evidence type="ECO:0000313" key="1">
    <source>
        <dbReference type="EMBL" id="MBA0683362.1"/>
    </source>
</evidence>
<name>A0A7J8X830_GOSAI</name>
<gene>
    <name evidence="1" type="ORF">Goari_025026</name>
</gene>
<protein>
    <submittedName>
        <fullName evidence="1">Uncharacterized protein</fullName>
    </submittedName>
</protein>
<keyword evidence="2" id="KW-1185">Reference proteome</keyword>
<dbReference type="Proteomes" id="UP000593577">
    <property type="component" value="Unassembled WGS sequence"/>
</dbReference>
<dbReference type="AlphaFoldDB" id="A0A7J8X830"/>
<evidence type="ECO:0000313" key="2">
    <source>
        <dbReference type="Proteomes" id="UP000593577"/>
    </source>
</evidence>
<proteinExistence type="predicted"/>
<comment type="caution">
    <text evidence="1">The sequence shown here is derived from an EMBL/GenBank/DDBJ whole genome shotgun (WGS) entry which is preliminary data.</text>
</comment>
<dbReference type="EMBL" id="JABFAA010000006">
    <property type="protein sequence ID" value="MBA0683362.1"/>
    <property type="molecule type" value="Genomic_DNA"/>
</dbReference>
<sequence>MVFEGIKHSEDSFWVEDAPLKVLELADLDRHFHQPSYGGFWPFWAFCFRWVWKMFLVVFVFGFHEFALDFLLDFVVADFLFLDSCFA</sequence>
<reference evidence="1 2" key="1">
    <citation type="journal article" date="2019" name="Genome Biol. Evol.">
        <title>Insights into the evolution of the New World diploid cottons (Gossypium, subgenus Houzingenia) based on genome sequencing.</title>
        <authorList>
            <person name="Grover C.E."/>
            <person name="Arick M.A. 2nd"/>
            <person name="Thrash A."/>
            <person name="Conover J.L."/>
            <person name="Sanders W.S."/>
            <person name="Peterson D.G."/>
            <person name="Frelichowski J.E."/>
            <person name="Scheffler J.A."/>
            <person name="Scheffler B.E."/>
            <person name="Wendel J.F."/>
        </authorList>
    </citation>
    <scope>NUCLEOTIDE SEQUENCE [LARGE SCALE GENOMIC DNA]</scope>
    <source>
        <strain evidence="1">185</strain>
        <tissue evidence="1">Leaf</tissue>
    </source>
</reference>
<accession>A0A7J8X830</accession>